<evidence type="ECO:0000256" key="10">
    <source>
        <dbReference type="SAM" id="SignalP"/>
    </source>
</evidence>
<evidence type="ECO:0000313" key="13">
    <source>
        <dbReference type="EMBL" id="GCB35679.1"/>
    </source>
</evidence>
<evidence type="ECO:0000256" key="3">
    <source>
        <dbReference type="ARBA" id="ARBA00022452"/>
    </source>
</evidence>
<dbReference type="SUPFAM" id="SSF56935">
    <property type="entry name" value="Porins"/>
    <property type="match status" value="1"/>
</dbReference>
<dbReference type="InterPro" id="IPR023997">
    <property type="entry name" value="TonB-dep_OMP_SusC/RagA_CS"/>
</dbReference>
<dbReference type="PROSITE" id="PS52016">
    <property type="entry name" value="TONB_DEPENDENT_REC_3"/>
    <property type="match status" value="1"/>
</dbReference>
<dbReference type="FunFam" id="2.60.40.1120:FF:000003">
    <property type="entry name" value="Outer membrane protein Omp121"/>
    <property type="match status" value="1"/>
</dbReference>
<keyword evidence="7 8" id="KW-0998">Cell outer membrane</keyword>
<evidence type="ECO:0000256" key="4">
    <source>
        <dbReference type="ARBA" id="ARBA00022692"/>
    </source>
</evidence>
<reference evidence="13 14" key="1">
    <citation type="submission" date="2018-10" db="EMBL/GenBank/DDBJ databases">
        <title>Draft Genome Sequence of Bacteroides sp. KCTC 15687.</title>
        <authorList>
            <person name="Yu S.Y."/>
            <person name="Kim J.S."/>
            <person name="Oh B.S."/>
            <person name="Park S.H."/>
            <person name="Kang S.W."/>
            <person name="Park J.E."/>
            <person name="Choi S.H."/>
            <person name="Han K.I."/>
            <person name="Lee K.C."/>
            <person name="Eom M.K."/>
            <person name="Suh M.K."/>
            <person name="Lee D.H."/>
            <person name="Yoon H."/>
            <person name="Kim B."/>
            <person name="Yang S.J."/>
            <person name="Lee J.S."/>
            <person name="Lee J.H."/>
        </authorList>
    </citation>
    <scope>NUCLEOTIDE SEQUENCE [LARGE SCALE GENOMIC DNA]</scope>
    <source>
        <strain evidence="13 14">KCTC 15687</strain>
    </source>
</reference>
<dbReference type="EMBL" id="BHWB01000007">
    <property type="protein sequence ID" value="GCB35679.1"/>
    <property type="molecule type" value="Genomic_DNA"/>
</dbReference>
<dbReference type="InterPro" id="IPR039426">
    <property type="entry name" value="TonB-dep_rcpt-like"/>
</dbReference>
<evidence type="ECO:0000259" key="11">
    <source>
        <dbReference type="Pfam" id="PF00593"/>
    </source>
</evidence>
<keyword evidence="14" id="KW-1185">Reference proteome</keyword>
<evidence type="ECO:0000256" key="8">
    <source>
        <dbReference type="PROSITE-ProRule" id="PRU01360"/>
    </source>
</evidence>
<name>A0A401LVY4_9BACE</name>
<keyword evidence="5 9" id="KW-0798">TonB box</keyword>
<comment type="caution">
    <text evidence="13">The sequence shown here is derived from an EMBL/GenBank/DDBJ whole genome shotgun (WGS) entry which is preliminary data.</text>
</comment>
<dbReference type="Pfam" id="PF07715">
    <property type="entry name" value="Plug"/>
    <property type="match status" value="1"/>
</dbReference>
<dbReference type="NCBIfam" id="TIGR04057">
    <property type="entry name" value="SusC_RagA_signa"/>
    <property type="match status" value="1"/>
</dbReference>
<dbReference type="InterPro" id="IPR023996">
    <property type="entry name" value="TonB-dep_OMP_SusC/RagA"/>
</dbReference>
<dbReference type="Proteomes" id="UP000288079">
    <property type="component" value="Unassembled WGS sequence"/>
</dbReference>
<comment type="similarity">
    <text evidence="8 9">Belongs to the TonB-dependent receptor family.</text>
</comment>
<proteinExistence type="inferred from homology"/>
<dbReference type="OrthoDB" id="9768177at2"/>
<evidence type="ECO:0000256" key="9">
    <source>
        <dbReference type="RuleBase" id="RU003357"/>
    </source>
</evidence>
<evidence type="ECO:0000256" key="5">
    <source>
        <dbReference type="ARBA" id="ARBA00023077"/>
    </source>
</evidence>
<keyword evidence="4 8" id="KW-0812">Transmembrane</keyword>
<dbReference type="Gene3D" id="2.40.170.20">
    <property type="entry name" value="TonB-dependent receptor, beta-barrel domain"/>
    <property type="match status" value="1"/>
</dbReference>
<feature type="domain" description="TonB-dependent receptor plug" evidence="12">
    <location>
        <begin position="112"/>
        <end position="218"/>
    </location>
</feature>
<keyword evidence="10" id="KW-0732">Signal</keyword>
<sequence length="978" mass="109241">MILYAIIFLATLLPGTLFAQTGTITGTVTDEQGEPLVGVNIVVNGEQVFAVTDLDGKFSIKAAPTATLKFTYIGYTNKEEAVKGRKQLNVVMKENSELLKEVVVIGYGSMEKRAVTSSVASIKGDELNIGVGGATIATALQGKVPGLVISGTSSPNSSNGFQLRGVASVNASKGPLIVIDGIPGGDIRALNQEDIESIDVLKDASAGAIYGTRAAGGVILITTKQAKEGKITVTYTGEVSMESVRKRPEVLTSDEFIEYGLGQDFGSDTDWYSELVNNNAVSNRHVVNISGGNKDVRLYATLSTQNQKGIVIGDNRKDYSGRINGTFNLFDGKAQIITNAEYREAERDQRNSAGLFNMALWLNPTIPLYNPEIPSEYNVNGYGIAGTDFNPVADVMLRTNNGKDTWLLSNATLKINLTDELSVQGTIGYQKSQWQLYKYVDAKHKESLSGGYRGSAHHKFSKDERLSAEAYATYNTMINDDHHINAVAGYSFWQADGESFNMTNYDFPVNGVGPWDMSSGTYITIGKGAMDSAKDPRERLLSFFGRINYSYLDRYMATASFRREGSSKFGTNNRWGDFWAISAGWRISEEEFLKDLKFINDLKLRLGYGVTGNNGFGNGYTTRMYKADASMWPTNGSWSYTYGSIRNINPDLKWEQKAEFNVGLDFSVLDNRLYGKFDWYVRNVSDMLYSVNAPQPPMVHETIMKNIGNLQNKGWEFEIGGDIVRTKDFNYTSSMRFSKNKTKLKNIGLGDKEFIDQVKFPSPGQPGYGARMQNNMEIGQFFVYKHAGIDDNGKWLIYDKDNNVVPATNETLVTENKRFMGNAIPKLTIAWDHNFRYKNWDLGISLRSWIDFDIYSQIHMYYGLQTNTQNNVLKSAYGKNKNIHDEKILSDYFLEDGTFLKIDAVTLGYRLNMKKYNKYVDNIRLYLTARDLAVFTKYSGPNPEVNINGLNPGFEYIKETDSMYPQTMRFTLGAQITF</sequence>
<dbReference type="InterPro" id="IPR008969">
    <property type="entry name" value="CarboxyPept-like_regulatory"/>
</dbReference>
<organism evidence="13 14">
    <name type="scientific">Bacteroides faecalis</name>
    <dbReference type="NCBI Taxonomy" id="2447885"/>
    <lineage>
        <taxon>Bacteria</taxon>
        <taxon>Pseudomonadati</taxon>
        <taxon>Bacteroidota</taxon>
        <taxon>Bacteroidia</taxon>
        <taxon>Bacteroidales</taxon>
        <taxon>Bacteroidaceae</taxon>
        <taxon>Bacteroides</taxon>
    </lineage>
</organism>
<comment type="subcellular location">
    <subcellularLocation>
        <location evidence="1 8">Cell outer membrane</location>
        <topology evidence="1 8">Multi-pass membrane protein</topology>
    </subcellularLocation>
</comment>
<dbReference type="Pfam" id="PF13715">
    <property type="entry name" value="CarbopepD_reg_2"/>
    <property type="match status" value="1"/>
</dbReference>
<dbReference type="AlphaFoldDB" id="A0A401LVY4"/>
<feature type="signal peptide" evidence="10">
    <location>
        <begin position="1"/>
        <end position="19"/>
    </location>
</feature>
<keyword evidence="6 8" id="KW-0472">Membrane</keyword>
<accession>A0A401LVY4</accession>
<dbReference type="InterPro" id="IPR012910">
    <property type="entry name" value="Plug_dom"/>
</dbReference>
<keyword evidence="3 8" id="KW-1134">Transmembrane beta strand</keyword>
<gene>
    <name evidence="13" type="ORF">KGMB02408_26240</name>
</gene>
<evidence type="ECO:0000313" key="14">
    <source>
        <dbReference type="Proteomes" id="UP000288079"/>
    </source>
</evidence>
<evidence type="ECO:0000256" key="7">
    <source>
        <dbReference type="ARBA" id="ARBA00023237"/>
    </source>
</evidence>
<dbReference type="Gene3D" id="2.60.40.1120">
    <property type="entry name" value="Carboxypeptidase-like, regulatory domain"/>
    <property type="match status" value="1"/>
</dbReference>
<evidence type="ECO:0000256" key="6">
    <source>
        <dbReference type="ARBA" id="ARBA00023136"/>
    </source>
</evidence>
<dbReference type="NCBIfam" id="TIGR04056">
    <property type="entry name" value="OMP_RagA_SusC"/>
    <property type="match status" value="1"/>
</dbReference>
<keyword evidence="2 8" id="KW-0813">Transport</keyword>
<feature type="domain" description="TonB-dependent receptor-like beta-barrel" evidence="11">
    <location>
        <begin position="398"/>
        <end position="927"/>
    </location>
</feature>
<feature type="chain" id="PRO_5019183807" evidence="10">
    <location>
        <begin position="20"/>
        <end position="978"/>
    </location>
</feature>
<dbReference type="InterPro" id="IPR000531">
    <property type="entry name" value="Beta-barrel_TonB"/>
</dbReference>
<dbReference type="InterPro" id="IPR037066">
    <property type="entry name" value="Plug_dom_sf"/>
</dbReference>
<evidence type="ECO:0000259" key="12">
    <source>
        <dbReference type="Pfam" id="PF07715"/>
    </source>
</evidence>
<dbReference type="SUPFAM" id="SSF49464">
    <property type="entry name" value="Carboxypeptidase regulatory domain-like"/>
    <property type="match status" value="1"/>
</dbReference>
<dbReference type="InterPro" id="IPR036942">
    <property type="entry name" value="Beta-barrel_TonB_sf"/>
</dbReference>
<evidence type="ECO:0000256" key="1">
    <source>
        <dbReference type="ARBA" id="ARBA00004571"/>
    </source>
</evidence>
<dbReference type="Pfam" id="PF00593">
    <property type="entry name" value="TonB_dep_Rec_b-barrel"/>
    <property type="match status" value="1"/>
</dbReference>
<evidence type="ECO:0000256" key="2">
    <source>
        <dbReference type="ARBA" id="ARBA00022448"/>
    </source>
</evidence>
<dbReference type="GO" id="GO:0009279">
    <property type="term" value="C:cell outer membrane"/>
    <property type="evidence" value="ECO:0007669"/>
    <property type="project" value="UniProtKB-SubCell"/>
</dbReference>
<dbReference type="Gene3D" id="2.170.130.10">
    <property type="entry name" value="TonB-dependent receptor, plug domain"/>
    <property type="match status" value="1"/>
</dbReference>
<protein>
    <submittedName>
        <fullName evidence="13">SusC/RagA family TonB-linked outer membrane protein</fullName>
    </submittedName>
</protein>